<dbReference type="GO" id="GO:0015189">
    <property type="term" value="F:L-lysine transmembrane transporter activity"/>
    <property type="evidence" value="ECO:0007669"/>
    <property type="project" value="TreeGrafter"/>
</dbReference>
<evidence type="ECO:0000313" key="9">
    <source>
        <dbReference type="Proteomes" id="UP000604825"/>
    </source>
</evidence>
<comment type="subcellular location">
    <subcellularLocation>
        <location evidence="1">Membrane</location>
        <topology evidence="1">Multi-pass membrane protein</topology>
    </subcellularLocation>
</comment>
<dbReference type="PANTHER" id="PTHR45649">
    <property type="entry name" value="AMINO-ACID PERMEASE BAT1"/>
    <property type="match status" value="1"/>
</dbReference>
<feature type="compositionally biased region" description="Basic residues" evidence="6">
    <location>
        <begin position="236"/>
        <end position="252"/>
    </location>
</feature>
<protein>
    <submittedName>
        <fullName evidence="8">Uncharacterized protein</fullName>
    </submittedName>
</protein>
<dbReference type="AlphaFoldDB" id="A0A811QJR5"/>
<evidence type="ECO:0000256" key="5">
    <source>
        <dbReference type="ARBA" id="ARBA00023136"/>
    </source>
</evidence>
<keyword evidence="2" id="KW-0813">Transport</keyword>
<evidence type="ECO:0000256" key="7">
    <source>
        <dbReference type="SAM" id="Phobius"/>
    </source>
</evidence>
<keyword evidence="5 7" id="KW-0472">Membrane</keyword>
<dbReference type="Gene3D" id="1.20.1740.10">
    <property type="entry name" value="Amino acid/polyamine transporter I"/>
    <property type="match status" value="1"/>
</dbReference>
<feature type="region of interest" description="Disordered" evidence="6">
    <location>
        <begin position="177"/>
        <end position="260"/>
    </location>
</feature>
<dbReference type="EMBL" id="CAJGYO010000010">
    <property type="protein sequence ID" value="CAD6256422.1"/>
    <property type="molecule type" value="Genomic_DNA"/>
</dbReference>
<gene>
    <name evidence="8" type="ORF">NCGR_LOCUS39929</name>
</gene>
<feature type="transmembrane region" description="Helical" evidence="7">
    <location>
        <begin position="12"/>
        <end position="32"/>
    </location>
</feature>
<dbReference type="Proteomes" id="UP000604825">
    <property type="component" value="Unassembled WGS sequence"/>
</dbReference>
<comment type="caution">
    <text evidence="8">The sequence shown here is derived from an EMBL/GenBank/DDBJ whole genome shotgun (WGS) entry which is preliminary data.</text>
</comment>
<dbReference type="GO" id="GO:0005313">
    <property type="term" value="F:L-glutamate transmembrane transporter activity"/>
    <property type="evidence" value="ECO:0007669"/>
    <property type="project" value="TreeGrafter"/>
</dbReference>
<keyword evidence="9" id="KW-1185">Reference proteome</keyword>
<keyword evidence="3 7" id="KW-0812">Transmembrane</keyword>
<feature type="transmembrane region" description="Helical" evidence="7">
    <location>
        <begin position="94"/>
        <end position="111"/>
    </location>
</feature>
<proteinExistence type="predicted"/>
<feature type="transmembrane region" description="Helical" evidence="7">
    <location>
        <begin position="117"/>
        <end position="135"/>
    </location>
</feature>
<feature type="transmembrane region" description="Helical" evidence="7">
    <location>
        <begin position="59"/>
        <end position="82"/>
    </location>
</feature>
<evidence type="ECO:0000256" key="3">
    <source>
        <dbReference type="ARBA" id="ARBA00022692"/>
    </source>
</evidence>
<feature type="compositionally biased region" description="Basic residues" evidence="6">
    <location>
        <begin position="193"/>
        <end position="202"/>
    </location>
</feature>
<dbReference type="GO" id="GO:0015185">
    <property type="term" value="F:gamma-aminobutyric acid transmembrane transporter activity"/>
    <property type="evidence" value="ECO:0007669"/>
    <property type="project" value="TreeGrafter"/>
</dbReference>
<evidence type="ECO:0000256" key="6">
    <source>
        <dbReference type="SAM" id="MobiDB-lite"/>
    </source>
</evidence>
<evidence type="ECO:0000256" key="2">
    <source>
        <dbReference type="ARBA" id="ARBA00022448"/>
    </source>
</evidence>
<dbReference type="PANTHER" id="PTHR45649:SF18">
    <property type="entry name" value="OS01G0945100 PROTEIN"/>
    <property type="match status" value="1"/>
</dbReference>
<dbReference type="GO" id="GO:0015180">
    <property type="term" value="F:L-alanine transmembrane transporter activity"/>
    <property type="evidence" value="ECO:0007669"/>
    <property type="project" value="TreeGrafter"/>
</dbReference>
<keyword evidence="4 7" id="KW-1133">Transmembrane helix</keyword>
<reference evidence="8" key="1">
    <citation type="submission" date="2020-10" db="EMBL/GenBank/DDBJ databases">
        <authorList>
            <person name="Han B."/>
            <person name="Lu T."/>
            <person name="Zhao Q."/>
            <person name="Huang X."/>
            <person name="Zhao Y."/>
        </authorList>
    </citation>
    <scope>NUCLEOTIDE SEQUENCE</scope>
</reference>
<evidence type="ECO:0000313" key="8">
    <source>
        <dbReference type="EMBL" id="CAD6256422.1"/>
    </source>
</evidence>
<accession>A0A811QJR5</accession>
<dbReference type="GO" id="GO:0016020">
    <property type="term" value="C:membrane"/>
    <property type="evidence" value="ECO:0007669"/>
    <property type="project" value="UniProtKB-SubCell"/>
</dbReference>
<feature type="compositionally biased region" description="Low complexity" evidence="6">
    <location>
        <begin position="205"/>
        <end position="220"/>
    </location>
</feature>
<organism evidence="8 9">
    <name type="scientific">Miscanthus lutarioriparius</name>
    <dbReference type="NCBI Taxonomy" id="422564"/>
    <lineage>
        <taxon>Eukaryota</taxon>
        <taxon>Viridiplantae</taxon>
        <taxon>Streptophyta</taxon>
        <taxon>Embryophyta</taxon>
        <taxon>Tracheophyta</taxon>
        <taxon>Spermatophyta</taxon>
        <taxon>Magnoliopsida</taxon>
        <taxon>Liliopsida</taxon>
        <taxon>Poales</taxon>
        <taxon>Poaceae</taxon>
        <taxon>PACMAD clade</taxon>
        <taxon>Panicoideae</taxon>
        <taxon>Andropogonodae</taxon>
        <taxon>Andropogoneae</taxon>
        <taxon>Saccharinae</taxon>
        <taxon>Miscanthus</taxon>
    </lineage>
</organism>
<sequence length="313" mass="33743">MGIVYSVSLSSVFGWIYLLALMSVVTDIPYLLDTGNDAGGYAIAQALYATFHRRYDTGADGIACLVIIVVAVFLCGTACVTSNSRMGYAFSRDGVALVTVLFCLPVAYPVTKETLNYTLVAVGGVLVLSLAAWVLHARFWFRGPITNVLLFQHTPSSTQPQPPLQYHPACFFQPHRHRLGRGGGRWSTSGGRGVRRGRARRRTAADVAGAGAAPPRAASAPPQSSTVALGGEVSRRGRPAGRRRRSARARPRPHSELQQRLDDVAATVLDGVVHGEHVIEVQPFAHDHQLDELEVGRVQRALHAPDPVVAVGR</sequence>
<name>A0A811QJR5_9POAL</name>
<evidence type="ECO:0000256" key="1">
    <source>
        <dbReference type="ARBA" id="ARBA00004141"/>
    </source>
</evidence>
<evidence type="ECO:0000256" key="4">
    <source>
        <dbReference type="ARBA" id="ARBA00022989"/>
    </source>
</evidence>